<dbReference type="EMBL" id="PKUN01000001">
    <property type="protein sequence ID" value="PLX63494.1"/>
    <property type="molecule type" value="Genomic_DNA"/>
</dbReference>
<proteinExistence type="predicted"/>
<evidence type="ECO:0000256" key="1">
    <source>
        <dbReference type="SAM" id="Phobius"/>
    </source>
</evidence>
<dbReference type="SUPFAM" id="SSF52200">
    <property type="entry name" value="Toll/Interleukin receptor TIR domain"/>
    <property type="match status" value="1"/>
</dbReference>
<comment type="caution">
    <text evidence="3">The sequence shown here is derived from an EMBL/GenBank/DDBJ whole genome shotgun (WGS) entry which is preliminary data.</text>
</comment>
<dbReference type="Pfam" id="PF13676">
    <property type="entry name" value="TIR_2"/>
    <property type="match status" value="1"/>
</dbReference>
<gene>
    <name evidence="3" type="ORF">C0630_00900</name>
</gene>
<protein>
    <recommendedName>
        <fullName evidence="2">TIR domain-containing protein</fullName>
    </recommendedName>
</protein>
<dbReference type="Gene3D" id="3.40.50.10140">
    <property type="entry name" value="Toll/interleukin-1 receptor homology (TIR) domain"/>
    <property type="match status" value="1"/>
</dbReference>
<feature type="domain" description="TIR" evidence="2">
    <location>
        <begin position="9"/>
        <end position="149"/>
    </location>
</feature>
<reference evidence="3 4" key="1">
    <citation type="submission" date="2017-11" db="EMBL/GenBank/DDBJ databases">
        <title>Genome-resolved metagenomics identifies genetic mobility, metabolic interactions, and unexpected diversity in perchlorate-reducing communities.</title>
        <authorList>
            <person name="Barnum T.P."/>
            <person name="Figueroa I.A."/>
            <person name="Carlstrom C.I."/>
            <person name="Lucas L.N."/>
            <person name="Engelbrektson A.L."/>
            <person name="Coates J.D."/>
        </authorList>
    </citation>
    <scope>NUCLEOTIDE SEQUENCE [LARGE SCALE GENOMIC DNA]</scope>
    <source>
        <strain evidence="3">BM301</strain>
    </source>
</reference>
<dbReference type="STRING" id="1111735.GCA_000428045_03299"/>
<dbReference type="GO" id="GO:0007165">
    <property type="term" value="P:signal transduction"/>
    <property type="evidence" value="ECO:0007669"/>
    <property type="project" value="InterPro"/>
</dbReference>
<keyword evidence="1" id="KW-0472">Membrane</keyword>
<evidence type="ECO:0000259" key="2">
    <source>
        <dbReference type="Pfam" id="PF13676"/>
    </source>
</evidence>
<dbReference type="AlphaFoldDB" id="A0A2N6D1C0"/>
<evidence type="ECO:0000313" key="4">
    <source>
        <dbReference type="Proteomes" id="UP000235015"/>
    </source>
</evidence>
<dbReference type="RefSeq" id="WP_273437274.1">
    <property type="nucleotide sequence ID" value="NZ_CAXXYC010000003.1"/>
</dbReference>
<sequence>MLDGMEHVIFLSYRRVDTSGHAGRISDDLARHFGRSVTFRDIESITAGVDFVQALEQAVHAARVCIVLIGDTWLTETSADGARRLDSPEDHVRREIEMALNDSGLKVIPVLVEGASMPDEDDLPVSIGRLARLQAVELSESRWDYDMARLAAVLEGFGVGRELYRRLPHWRLVLSLVMVLAVALSGLYYWRNMVGVEQYTGLWYLPNGSYWSVREKNGRLWVDETHYESRQVWQQGPGEILDGELQVALELVFERTEFRFLYRLRLSADRQSLVGSVRRSNRSIEHPQVMTRRNPP</sequence>
<dbReference type="InterPro" id="IPR035897">
    <property type="entry name" value="Toll_tir_struct_dom_sf"/>
</dbReference>
<dbReference type="Proteomes" id="UP000235015">
    <property type="component" value="Unassembled WGS sequence"/>
</dbReference>
<evidence type="ECO:0000313" key="3">
    <source>
        <dbReference type="EMBL" id="PLX63494.1"/>
    </source>
</evidence>
<feature type="transmembrane region" description="Helical" evidence="1">
    <location>
        <begin position="170"/>
        <end position="190"/>
    </location>
</feature>
<organism evidence="3 4">
    <name type="scientific">Sedimenticola selenatireducens</name>
    <dbReference type="NCBI Taxonomy" id="191960"/>
    <lineage>
        <taxon>Bacteria</taxon>
        <taxon>Pseudomonadati</taxon>
        <taxon>Pseudomonadota</taxon>
        <taxon>Gammaproteobacteria</taxon>
        <taxon>Chromatiales</taxon>
        <taxon>Sedimenticolaceae</taxon>
        <taxon>Sedimenticola</taxon>
    </lineage>
</organism>
<name>A0A2N6D1C0_9GAMM</name>
<dbReference type="InterPro" id="IPR000157">
    <property type="entry name" value="TIR_dom"/>
</dbReference>
<keyword evidence="1" id="KW-1133">Transmembrane helix</keyword>
<accession>A0A2N6D1C0</accession>
<keyword evidence="1" id="KW-0812">Transmembrane</keyword>